<gene>
    <name evidence="2" type="ORF">pipiens_016310</name>
</gene>
<comment type="caution">
    <text evidence="2">The sequence shown here is derived from an EMBL/GenBank/DDBJ whole genome shotgun (WGS) entry which is preliminary data.</text>
</comment>
<evidence type="ECO:0000313" key="3">
    <source>
        <dbReference type="Proteomes" id="UP001562425"/>
    </source>
</evidence>
<name>A0ABD1CLU6_CULPP</name>
<dbReference type="AlphaFoldDB" id="A0ABD1CLU6"/>
<keyword evidence="3" id="KW-1185">Reference proteome</keyword>
<feature type="region of interest" description="Disordered" evidence="1">
    <location>
        <begin position="209"/>
        <end position="228"/>
    </location>
</feature>
<accession>A0ABD1CLU6</accession>
<sequence length="228" mass="24847">MTNARVFLEMGSTEQAEALVLKHHLKHALQADSQDYAIPLYMADGSVEVKVYDLPPYLPNGTIAKHLSAFGEVLSIKDDVWQKFFPGVPNGTRTVRMKLKKSIPSYVNMEDECAYVKYRNQIATCRYCGRNLHIGSKCSDVKKALSGNSANGLTLAQIVGGMNPIVPNDEDKTPAKETFPPAPANPIIVPAQPATPAAPVKPIAPPVFPSDPMDIISPPGPWTRSHQM</sequence>
<evidence type="ECO:0000256" key="1">
    <source>
        <dbReference type="SAM" id="MobiDB-lite"/>
    </source>
</evidence>
<proteinExistence type="predicted"/>
<dbReference type="PANTHER" id="PTHR46486:SF1">
    <property type="entry name" value="CCHC-TYPE DOMAIN-CONTAINING PROTEIN"/>
    <property type="match status" value="1"/>
</dbReference>
<protein>
    <submittedName>
        <fullName evidence="2">Uncharacterized protein</fullName>
    </submittedName>
</protein>
<evidence type="ECO:0000313" key="2">
    <source>
        <dbReference type="EMBL" id="KAL1377376.1"/>
    </source>
</evidence>
<dbReference type="Proteomes" id="UP001562425">
    <property type="component" value="Unassembled WGS sequence"/>
</dbReference>
<dbReference type="EMBL" id="JBEHCU010011015">
    <property type="protein sequence ID" value="KAL1377376.1"/>
    <property type="molecule type" value="Genomic_DNA"/>
</dbReference>
<organism evidence="2 3">
    <name type="scientific">Culex pipiens pipiens</name>
    <name type="common">Northern house mosquito</name>
    <dbReference type="NCBI Taxonomy" id="38569"/>
    <lineage>
        <taxon>Eukaryota</taxon>
        <taxon>Metazoa</taxon>
        <taxon>Ecdysozoa</taxon>
        <taxon>Arthropoda</taxon>
        <taxon>Hexapoda</taxon>
        <taxon>Insecta</taxon>
        <taxon>Pterygota</taxon>
        <taxon>Neoptera</taxon>
        <taxon>Endopterygota</taxon>
        <taxon>Diptera</taxon>
        <taxon>Nematocera</taxon>
        <taxon>Culicoidea</taxon>
        <taxon>Culicidae</taxon>
        <taxon>Culicinae</taxon>
        <taxon>Culicini</taxon>
        <taxon>Culex</taxon>
        <taxon>Culex</taxon>
    </lineage>
</organism>
<reference evidence="2 3" key="1">
    <citation type="submission" date="2024-05" db="EMBL/GenBank/DDBJ databases">
        <title>Culex pipiens pipiens assembly and annotation.</title>
        <authorList>
            <person name="Alout H."/>
            <person name="Durand T."/>
        </authorList>
    </citation>
    <scope>NUCLEOTIDE SEQUENCE [LARGE SCALE GENOMIC DNA]</scope>
    <source>
        <strain evidence="2">HA-2024</strain>
        <tissue evidence="2">Whole body</tissue>
    </source>
</reference>
<dbReference type="PANTHER" id="PTHR46486">
    <property type="entry name" value="CCHC-TYPE DOMAIN-CONTAINING PROTEIN"/>
    <property type="match status" value="1"/>
</dbReference>